<dbReference type="PANTHER" id="PTHR31602:SF46">
    <property type="entry name" value="GROWTH-REGULATING FACTOR 6"/>
    <property type="match status" value="1"/>
</dbReference>
<keyword evidence="5" id="KW-0804">Transcription</keyword>
<comment type="caution">
    <text evidence="9">The sequence shown here is derived from an EMBL/GenBank/DDBJ whole genome shotgun (WGS) entry which is preliminary data.</text>
</comment>
<comment type="function">
    <text evidence="5">Transcription activator.</text>
</comment>
<evidence type="ECO:0000313" key="10">
    <source>
        <dbReference type="Proteomes" id="UP001630127"/>
    </source>
</evidence>
<evidence type="ECO:0000256" key="3">
    <source>
        <dbReference type="ARBA" id="ARBA00023242"/>
    </source>
</evidence>
<proteinExistence type="inferred from homology"/>
<gene>
    <name evidence="9" type="ORF">ACH5RR_003997</name>
</gene>
<evidence type="ECO:0000256" key="4">
    <source>
        <dbReference type="PROSITE-ProRule" id="PRU01002"/>
    </source>
</evidence>
<keyword evidence="3 4" id="KW-0539">Nucleus</keyword>
<keyword evidence="5" id="KW-0010">Activator</keyword>
<name>A0ABD3AWS1_9GENT</name>
<evidence type="ECO:0000256" key="1">
    <source>
        <dbReference type="ARBA" id="ARBA00004123"/>
    </source>
</evidence>
<dbReference type="InterPro" id="IPR014978">
    <property type="entry name" value="Gln-Leu-Gln_QLQ"/>
</dbReference>
<dbReference type="GO" id="GO:0006351">
    <property type="term" value="P:DNA-templated transcription"/>
    <property type="evidence" value="ECO:0007669"/>
    <property type="project" value="UniProtKB-UniRule"/>
</dbReference>
<dbReference type="GO" id="GO:0005524">
    <property type="term" value="F:ATP binding"/>
    <property type="evidence" value="ECO:0007669"/>
    <property type="project" value="UniProtKB-UniRule"/>
</dbReference>
<feature type="domain" description="QLQ" evidence="7">
    <location>
        <begin position="17"/>
        <end position="52"/>
    </location>
</feature>
<sequence>MSTVTTSARSSSSMGFPFTASQWQELEHQALIFKYMVSGMPIPPDLLYTVRRSLDSSLMISSKLLLHQPQYPEPGRCRRTDGKKWRCSKAAYPDSKYCERHMHRGRNRSRKPVEQQQLIITSSSTTTTPPTAIPMISSITKNNTTPSPSSLTSHHSFSSNINHPIYTPFHHPFIYPHSSSSRSPPGAIDHFSSQENSTNFLLESGPYSHARRGHSYDHHHGRKEEVDEHEHAFFCEASGTIRNLDGTSSSSQLVPPVLTMGSSPLDSHMKQQKSPYLQLQSLNHDNYNNNNMNTTASRQQKQAGQQQQQYYPMDRNDDHHQKKVMHHFFDEWPPKDNKDSCSWLDNNNNNDHDHHKLSKIQLSISVPNSSSSSQHDFIMIPNGTS</sequence>
<dbReference type="Pfam" id="PF08879">
    <property type="entry name" value="WRC"/>
    <property type="match status" value="1"/>
</dbReference>
<dbReference type="PANTHER" id="PTHR31602">
    <property type="entry name" value="GROWTH-REGULATING FACTOR 5"/>
    <property type="match status" value="1"/>
</dbReference>
<dbReference type="EMBL" id="JBJUIK010000002">
    <property type="protein sequence ID" value="KAL3535536.1"/>
    <property type="molecule type" value="Genomic_DNA"/>
</dbReference>
<keyword evidence="10" id="KW-1185">Reference proteome</keyword>
<reference evidence="9 10" key="1">
    <citation type="submission" date="2024-11" db="EMBL/GenBank/DDBJ databases">
        <title>A near-complete genome assembly of Cinchona calisaya.</title>
        <authorList>
            <person name="Lian D.C."/>
            <person name="Zhao X.W."/>
            <person name="Wei L."/>
        </authorList>
    </citation>
    <scope>NUCLEOTIDE SEQUENCE [LARGE SCALE GENOMIC DNA]</scope>
    <source>
        <tissue evidence="9">Nenye</tissue>
    </source>
</reference>
<feature type="region of interest" description="Disordered" evidence="6">
    <location>
        <begin position="137"/>
        <end position="156"/>
    </location>
</feature>
<evidence type="ECO:0000313" key="9">
    <source>
        <dbReference type="EMBL" id="KAL3535536.1"/>
    </source>
</evidence>
<comment type="similarity">
    <text evidence="2 5">Belongs to the GRF family.</text>
</comment>
<dbReference type="Proteomes" id="UP001630127">
    <property type="component" value="Unassembled WGS sequence"/>
</dbReference>
<feature type="region of interest" description="Disordered" evidence="6">
    <location>
        <begin position="282"/>
        <end position="311"/>
    </location>
</feature>
<feature type="short sequence motif" description="Bipartite nuclear localization signal" evidence="4">
    <location>
        <begin position="76"/>
        <end position="86"/>
    </location>
</feature>
<organism evidence="9 10">
    <name type="scientific">Cinchona calisaya</name>
    <dbReference type="NCBI Taxonomy" id="153742"/>
    <lineage>
        <taxon>Eukaryota</taxon>
        <taxon>Viridiplantae</taxon>
        <taxon>Streptophyta</taxon>
        <taxon>Embryophyta</taxon>
        <taxon>Tracheophyta</taxon>
        <taxon>Spermatophyta</taxon>
        <taxon>Magnoliopsida</taxon>
        <taxon>eudicotyledons</taxon>
        <taxon>Gunneridae</taxon>
        <taxon>Pentapetalae</taxon>
        <taxon>asterids</taxon>
        <taxon>lamiids</taxon>
        <taxon>Gentianales</taxon>
        <taxon>Rubiaceae</taxon>
        <taxon>Cinchonoideae</taxon>
        <taxon>Cinchoneae</taxon>
        <taxon>Cinchona</taxon>
    </lineage>
</organism>
<protein>
    <recommendedName>
        <fullName evidence="5">Growth-regulating factor</fullName>
    </recommendedName>
</protein>
<evidence type="ECO:0000259" key="7">
    <source>
        <dbReference type="PROSITE" id="PS51666"/>
    </source>
</evidence>
<feature type="domain" description="WRC" evidence="8">
    <location>
        <begin position="71"/>
        <end position="115"/>
    </location>
</feature>
<dbReference type="PROSITE" id="PS51667">
    <property type="entry name" value="WRC"/>
    <property type="match status" value="1"/>
</dbReference>
<comment type="domain">
    <text evidence="5">The QLQ domain and WRC domain may be involved in protein-protein interaction and DNA-binding, respectively.</text>
</comment>
<dbReference type="PROSITE" id="PS51666">
    <property type="entry name" value="QLQ"/>
    <property type="match status" value="1"/>
</dbReference>
<evidence type="ECO:0000259" key="8">
    <source>
        <dbReference type="PROSITE" id="PS51667"/>
    </source>
</evidence>
<dbReference type="AlphaFoldDB" id="A0ABD3AWS1"/>
<dbReference type="GO" id="GO:0099402">
    <property type="term" value="P:plant organ development"/>
    <property type="evidence" value="ECO:0007669"/>
    <property type="project" value="UniProtKB-ARBA"/>
</dbReference>
<dbReference type="SMART" id="SM00951">
    <property type="entry name" value="QLQ"/>
    <property type="match status" value="1"/>
</dbReference>
<evidence type="ECO:0000256" key="2">
    <source>
        <dbReference type="ARBA" id="ARBA00008122"/>
    </source>
</evidence>
<keyword evidence="5" id="KW-0805">Transcription regulation</keyword>
<comment type="subcellular location">
    <subcellularLocation>
        <location evidence="1 4 5">Nucleus</location>
    </subcellularLocation>
</comment>
<dbReference type="GO" id="GO:0005634">
    <property type="term" value="C:nucleus"/>
    <property type="evidence" value="ECO:0007669"/>
    <property type="project" value="UniProtKB-SubCell"/>
</dbReference>
<feature type="short sequence motif" description="Bipartite nuclear localization signal" evidence="4">
    <location>
        <begin position="104"/>
        <end position="111"/>
    </location>
</feature>
<evidence type="ECO:0000256" key="5">
    <source>
        <dbReference type="RuleBase" id="RU367127"/>
    </source>
</evidence>
<evidence type="ECO:0000256" key="6">
    <source>
        <dbReference type="SAM" id="MobiDB-lite"/>
    </source>
</evidence>
<feature type="compositionally biased region" description="Low complexity" evidence="6">
    <location>
        <begin position="283"/>
        <end position="309"/>
    </location>
</feature>
<dbReference type="InterPro" id="IPR031137">
    <property type="entry name" value="GRF"/>
</dbReference>
<accession>A0ABD3AWS1</accession>
<dbReference type="Pfam" id="PF08880">
    <property type="entry name" value="QLQ"/>
    <property type="match status" value="1"/>
</dbReference>
<dbReference type="InterPro" id="IPR014977">
    <property type="entry name" value="WRC_dom"/>
</dbReference>